<dbReference type="EC" id="7.2.2.11" evidence="10"/>
<dbReference type="Pfam" id="PF00005">
    <property type="entry name" value="ABC_tran"/>
    <property type="match status" value="2"/>
</dbReference>
<dbReference type="AlphaFoldDB" id="A0A0W8F507"/>
<reference evidence="15" key="1">
    <citation type="journal article" date="2015" name="Proc. Natl. Acad. Sci. U.S.A.">
        <title>Networks of energetic and metabolic interactions define dynamics in microbial communities.</title>
        <authorList>
            <person name="Embree M."/>
            <person name="Liu J.K."/>
            <person name="Al-Bassam M.M."/>
            <person name="Zengler K."/>
        </authorList>
    </citation>
    <scope>NUCLEOTIDE SEQUENCE</scope>
</reference>
<feature type="region of interest" description="Disordered" evidence="13">
    <location>
        <begin position="582"/>
        <end position="631"/>
    </location>
</feature>
<dbReference type="PROSITE" id="PS00211">
    <property type="entry name" value="ABC_TRANSPORTER_1"/>
    <property type="match status" value="1"/>
</dbReference>
<comment type="caution">
    <text evidence="15">The sequence shown here is derived from an EMBL/GenBank/DDBJ whole genome shotgun (WGS) entry which is preliminary data.</text>
</comment>
<dbReference type="Gene3D" id="3.40.50.300">
    <property type="entry name" value="P-loop containing nucleotide triphosphate hydrolases"/>
    <property type="match status" value="2"/>
</dbReference>
<name>A0A0W8F507_9ZZZZ</name>
<feature type="domain" description="ABC transporter" evidence="14">
    <location>
        <begin position="2"/>
        <end position="268"/>
    </location>
</feature>
<dbReference type="GO" id="GO:0015833">
    <property type="term" value="P:peptide transport"/>
    <property type="evidence" value="ECO:0007669"/>
    <property type="project" value="InterPro"/>
</dbReference>
<dbReference type="GO" id="GO:0015413">
    <property type="term" value="F:ABC-type nickel transporter activity"/>
    <property type="evidence" value="ECO:0007669"/>
    <property type="project" value="UniProtKB-EC"/>
</dbReference>
<evidence type="ECO:0000256" key="1">
    <source>
        <dbReference type="ARBA" id="ARBA00004202"/>
    </source>
</evidence>
<dbReference type="SUPFAM" id="SSF52540">
    <property type="entry name" value="P-loop containing nucleoside triphosphate hydrolases"/>
    <property type="match status" value="2"/>
</dbReference>
<dbReference type="PROSITE" id="PS50893">
    <property type="entry name" value="ABC_TRANSPORTER_2"/>
    <property type="match status" value="2"/>
</dbReference>
<proteinExistence type="predicted"/>
<evidence type="ECO:0000256" key="9">
    <source>
        <dbReference type="ARBA" id="ARBA00038669"/>
    </source>
</evidence>
<dbReference type="GO" id="GO:0016887">
    <property type="term" value="F:ATP hydrolysis activity"/>
    <property type="evidence" value="ECO:0007669"/>
    <property type="project" value="InterPro"/>
</dbReference>
<evidence type="ECO:0000259" key="14">
    <source>
        <dbReference type="PROSITE" id="PS50893"/>
    </source>
</evidence>
<dbReference type="PANTHER" id="PTHR43297:SF13">
    <property type="entry name" value="NICKEL ABC TRANSPORTER, ATP-BINDING PROTEIN"/>
    <property type="match status" value="1"/>
</dbReference>
<dbReference type="CDD" id="cd03257">
    <property type="entry name" value="ABC_NikE_OppD_transporters"/>
    <property type="match status" value="2"/>
</dbReference>
<dbReference type="InterPro" id="IPR050388">
    <property type="entry name" value="ABC_Ni/Peptide_Import"/>
</dbReference>
<evidence type="ECO:0000256" key="8">
    <source>
        <dbReference type="ARBA" id="ARBA00023136"/>
    </source>
</evidence>
<dbReference type="EMBL" id="LNQE01001517">
    <property type="protein sequence ID" value="KUG15994.1"/>
    <property type="molecule type" value="Genomic_DNA"/>
</dbReference>
<keyword evidence="2" id="KW-0813">Transport</keyword>
<comment type="subcellular location">
    <subcellularLocation>
        <location evidence="1">Cell membrane</location>
        <topology evidence="1">Peripheral membrane protein</topology>
    </subcellularLocation>
</comment>
<feature type="domain" description="ABC transporter" evidence="14">
    <location>
        <begin position="333"/>
        <end position="570"/>
    </location>
</feature>
<evidence type="ECO:0000256" key="4">
    <source>
        <dbReference type="ARBA" id="ARBA00022741"/>
    </source>
</evidence>
<sequence length="631" mass="69109">MLSIRGLRVTMARTEILRGIDLDIDKGDCLAIIGESGAGKSTLGLSIMGLLSKGAARGEVLLNGRDLFRITEDELRQLRGGEMAMVFQNIEDALDPVQRVGDQIIEAISIHQKGLQCLLELGSLGRLKGLRGLKGGEESRGERSFQSGMIRLLRAVGLSEEKAVAYPHQLSGGEKQRISIAMALANDPDLLILDEPTASLDAMTKMDIIRLLQSALHCRMSLLITHDISLAQRLANRLAVLYAGRIVETGDAQEIMKNPAHPYTRGLIRSYPAMNRAKDLQGIPGMMSHGLEGCPFHDRCTQRIEICKTLVPLLQEVKGRFVACHRGGIVPLLEVRDLGVSFDSYSALSGVDLTLYEGETLAVVGESGSGKTTLSRAIMGLCQQSSGEVFLEGNKLGKRDAAFYSRVQMIFQNPKESVSHRMTVLDAVLEPLNVMHRGSPEERVARAREVIRQAELPISDRFLAKYPHQLSGGEVQRVAIARALALRPKLLIADEPTSALDPSVQAKILKLLLNLQERMGLGILLVTHDIAVARKASDRIAVLLKGRIVEEGSTDKILSNAVDPYTRGLLESACGEFDMREKRGSLKDETMEDQMARQTDGRRGGVMEDRAAGKIGDENQDTDKEELWTTT</sequence>
<keyword evidence="4" id="KW-0547">Nucleotide-binding</keyword>
<keyword evidence="3" id="KW-1003">Cell membrane</keyword>
<protein>
    <recommendedName>
        <fullName evidence="11">Nickel import system ATP-binding protein NikD</fullName>
        <ecNumber evidence="10">7.2.2.11</ecNumber>
    </recommendedName>
</protein>
<keyword evidence="7" id="KW-0406">Ion transport</keyword>
<evidence type="ECO:0000256" key="12">
    <source>
        <dbReference type="ARBA" id="ARBA00048610"/>
    </source>
</evidence>
<dbReference type="InterPro" id="IPR003593">
    <property type="entry name" value="AAA+_ATPase"/>
</dbReference>
<dbReference type="GO" id="GO:0005886">
    <property type="term" value="C:plasma membrane"/>
    <property type="evidence" value="ECO:0007669"/>
    <property type="project" value="UniProtKB-SubCell"/>
</dbReference>
<evidence type="ECO:0000256" key="5">
    <source>
        <dbReference type="ARBA" id="ARBA00022840"/>
    </source>
</evidence>
<gene>
    <name evidence="15" type="ORF">ASZ90_014325</name>
</gene>
<feature type="compositionally biased region" description="Basic and acidic residues" evidence="13">
    <location>
        <begin position="599"/>
        <end position="631"/>
    </location>
</feature>
<dbReference type="InterPro" id="IPR013563">
    <property type="entry name" value="Oligopep_ABC_C"/>
</dbReference>
<evidence type="ECO:0000256" key="13">
    <source>
        <dbReference type="SAM" id="MobiDB-lite"/>
    </source>
</evidence>
<keyword evidence="5 15" id="KW-0067">ATP-binding</keyword>
<dbReference type="InterPro" id="IPR017871">
    <property type="entry name" value="ABC_transporter-like_CS"/>
</dbReference>
<evidence type="ECO:0000256" key="10">
    <source>
        <dbReference type="ARBA" id="ARBA00039098"/>
    </source>
</evidence>
<dbReference type="PANTHER" id="PTHR43297">
    <property type="entry name" value="OLIGOPEPTIDE TRANSPORT ATP-BINDING PROTEIN APPD"/>
    <property type="match status" value="1"/>
</dbReference>
<evidence type="ECO:0000256" key="2">
    <source>
        <dbReference type="ARBA" id="ARBA00022448"/>
    </source>
</evidence>
<evidence type="ECO:0000256" key="7">
    <source>
        <dbReference type="ARBA" id="ARBA00023065"/>
    </source>
</evidence>
<dbReference type="InterPro" id="IPR003439">
    <property type="entry name" value="ABC_transporter-like_ATP-bd"/>
</dbReference>
<dbReference type="Pfam" id="PF08352">
    <property type="entry name" value="oligo_HPY"/>
    <property type="match status" value="2"/>
</dbReference>
<evidence type="ECO:0000313" key="15">
    <source>
        <dbReference type="EMBL" id="KUG15994.1"/>
    </source>
</evidence>
<evidence type="ECO:0000256" key="3">
    <source>
        <dbReference type="ARBA" id="ARBA00022475"/>
    </source>
</evidence>
<comment type="catalytic activity">
    <reaction evidence="12">
        <text>Ni(2+)(out) + ATP + H2O = Ni(2+)(in) + ADP + phosphate + H(+)</text>
        <dbReference type="Rhea" id="RHEA:15557"/>
        <dbReference type="ChEBI" id="CHEBI:15377"/>
        <dbReference type="ChEBI" id="CHEBI:15378"/>
        <dbReference type="ChEBI" id="CHEBI:30616"/>
        <dbReference type="ChEBI" id="CHEBI:43474"/>
        <dbReference type="ChEBI" id="CHEBI:49786"/>
        <dbReference type="ChEBI" id="CHEBI:456216"/>
        <dbReference type="EC" id="7.2.2.11"/>
    </reaction>
    <physiologicalReaction direction="left-to-right" evidence="12">
        <dbReference type="Rhea" id="RHEA:15558"/>
    </physiologicalReaction>
</comment>
<evidence type="ECO:0000256" key="6">
    <source>
        <dbReference type="ARBA" id="ARBA00022967"/>
    </source>
</evidence>
<keyword evidence="6" id="KW-1278">Translocase</keyword>
<keyword evidence="8" id="KW-0472">Membrane</keyword>
<comment type="subunit">
    <text evidence="9">The complex is composed of two ATP-binding proteins (NikD and NikE), two transmembrane proteins (NikB and NikC) and a solute-binding protein (NikA).</text>
</comment>
<evidence type="ECO:0000256" key="11">
    <source>
        <dbReference type="ARBA" id="ARBA00044143"/>
    </source>
</evidence>
<accession>A0A0W8F507</accession>
<organism evidence="15">
    <name type="scientific">hydrocarbon metagenome</name>
    <dbReference type="NCBI Taxonomy" id="938273"/>
    <lineage>
        <taxon>unclassified sequences</taxon>
        <taxon>metagenomes</taxon>
        <taxon>ecological metagenomes</taxon>
    </lineage>
</organism>
<dbReference type="NCBIfam" id="TIGR01727">
    <property type="entry name" value="oligo_HPY"/>
    <property type="match status" value="1"/>
</dbReference>
<dbReference type="InterPro" id="IPR027417">
    <property type="entry name" value="P-loop_NTPase"/>
</dbReference>
<dbReference type="GO" id="GO:0005524">
    <property type="term" value="F:ATP binding"/>
    <property type="evidence" value="ECO:0007669"/>
    <property type="project" value="UniProtKB-KW"/>
</dbReference>
<dbReference type="SMART" id="SM00382">
    <property type="entry name" value="AAA"/>
    <property type="match status" value="2"/>
</dbReference>